<proteinExistence type="predicted"/>
<evidence type="ECO:0000313" key="3">
    <source>
        <dbReference type="Proteomes" id="UP000261082"/>
    </source>
</evidence>
<dbReference type="InterPro" id="IPR027417">
    <property type="entry name" value="P-loop_NTPase"/>
</dbReference>
<keyword evidence="3" id="KW-1185">Reference proteome</keyword>
<keyword evidence="2" id="KW-0540">Nuclease</keyword>
<evidence type="ECO:0000259" key="1">
    <source>
        <dbReference type="Pfam" id="PF04851"/>
    </source>
</evidence>
<protein>
    <submittedName>
        <fullName evidence="2">Restriction endonuclease subunit R</fullName>
    </submittedName>
</protein>
<keyword evidence="2" id="KW-0255">Endonuclease</keyword>
<dbReference type="Pfam" id="PF04851">
    <property type="entry name" value="ResIII"/>
    <property type="match status" value="1"/>
</dbReference>
<dbReference type="InterPro" id="IPR050742">
    <property type="entry name" value="Helicase_Restrict-Modif_Enz"/>
</dbReference>
<dbReference type="InterPro" id="IPR006935">
    <property type="entry name" value="Helicase/UvrB_N"/>
</dbReference>
<feature type="domain" description="Helicase/UvrB N-terminal" evidence="1">
    <location>
        <begin position="40"/>
        <end position="258"/>
    </location>
</feature>
<dbReference type="GO" id="GO:0004519">
    <property type="term" value="F:endonuclease activity"/>
    <property type="evidence" value="ECO:0007669"/>
    <property type="project" value="UniProtKB-KW"/>
</dbReference>
<comment type="caution">
    <text evidence="2">The sequence shown here is derived from an EMBL/GenBank/DDBJ whole genome shotgun (WGS) entry which is preliminary data.</text>
</comment>
<dbReference type="SUPFAM" id="SSF52540">
    <property type="entry name" value="P-loop containing nucleoside triphosphate hydrolases"/>
    <property type="match status" value="2"/>
</dbReference>
<dbReference type="Gene3D" id="3.40.50.300">
    <property type="entry name" value="P-loop containing nucleotide triphosphate hydrolases"/>
    <property type="match status" value="2"/>
</dbReference>
<dbReference type="GO" id="GO:0003677">
    <property type="term" value="F:DNA binding"/>
    <property type="evidence" value="ECO:0007669"/>
    <property type="project" value="InterPro"/>
</dbReference>
<dbReference type="OrthoDB" id="9804145at2"/>
<dbReference type="GO" id="GO:0005829">
    <property type="term" value="C:cytosol"/>
    <property type="evidence" value="ECO:0007669"/>
    <property type="project" value="TreeGrafter"/>
</dbReference>
<reference evidence="2 3" key="1">
    <citation type="journal article" date="2007" name="Int. J. Syst. Evol. Microbiol.">
        <title>Marixanthomonas ophiurae gen. nov., sp. nov., a marine bacterium of the family Flavobacteriaceae isolated from a deep-sea brittle star.</title>
        <authorList>
            <person name="Romanenko L.A."/>
            <person name="Uchino M."/>
            <person name="Frolova G.M."/>
            <person name="Mikhailov V.V."/>
        </authorList>
    </citation>
    <scope>NUCLEOTIDE SEQUENCE [LARGE SCALE GENOMIC DNA]</scope>
    <source>
        <strain evidence="2 3">KMM 3046</strain>
    </source>
</reference>
<keyword evidence="2" id="KW-0378">Hydrolase</keyword>
<sequence length="856" mass="99470">MQEKKRYDTKDLILKVNQFYNQSELPLPYWDRFLDALCGTREYQKKAIRSSVIYLASKEYTNIQDLVSKNHYQNPQLRERYPELADYHRKLQLPSKLSATIDLATGTGKSYVMYGIAQILLGLGLVKRVLVLCPSTTIEKELHKKFLALVSDPILKETIPPSAIIRNPSIVDGSVTVDEGAICIENVHAVYERTGSSIEDSFGFKRGFDTVVLNDETHHIYNKISGNTTEARGLKIWKKFLLDDGYNFKYMLGFTGTAYIGNDYFNDVIYRYSLREAVDEKFVKKINYVSEDDSINEDQRFQKIYQNHSNNKVTYKNVKPLTILVTNNITNAKRLETRLVEFLMLEEGLEEQEVRDKLVMTVTSDKVHKHNVIRLEEVDEQDSTVEWIVSVSMLTEGWDVKNVFQIVPMEERAFNSKLLISQVLGRGLRVPPEYINNAEVTIFNHSSWGSKIKGLVDEVLELEMRLESSNLIDGDRSKFHFELYNIDYNKIEKAVENNSKEKEFNYKGIINLESSVDQVSQETTYTNLASDYKSVEYKIKNRMTPIKEIVDKIYHEFQTREWEGVTLKLQEGQYTKNNLPPKEEITKLIRRSMDKVGLEGDELNEKNKRNIFSSFNTLLRRKNKSLELVRIAQKPFVISTKERIKETLSIGNLRHNSTVMYSNNYNEEVKDTDVLNFLQEVIDDGTFPRNATLQANSYDFKTPVDLAFLNATPERKFAEKLVRNENSKALDAWLKSTNQSFYTIEYSLSSKSGNHTKQGKFNPDFFVKTSDTEIEYITVVEIKDDQDYSDLNKAKFKWATIHFQELNKQLEENNVNQRYNFHFLSPENYDDFFEYLRNGKLVQGLFTSNLDKELST</sequence>
<name>A0A3E1QEA1_9FLAO</name>
<accession>A0A3E1QEA1</accession>
<evidence type="ECO:0000313" key="2">
    <source>
        <dbReference type="EMBL" id="RFN60473.1"/>
    </source>
</evidence>
<dbReference type="Proteomes" id="UP000261082">
    <property type="component" value="Unassembled WGS sequence"/>
</dbReference>
<organism evidence="2 3">
    <name type="scientific">Marixanthomonas ophiurae</name>
    <dbReference type="NCBI Taxonomy" id="387659"/>
    <lineage>
        <taxon>Bacteria</taxon>
        <taxon>Pseudomonadati</taxon>
        <taxon>Bacteroidota</taxon>
        <taxon>Flavobacteriia</taxon>
        <taxon>Flavobacteriales</taxon>
        <taxon>Flavobacteriaceae</taxon>
        <taxon>Marixanthomonas</taxon>
    </lineage>
</organism>
<dbReference type="GO" id="GO:0005524">
    <property type="term" value="F:ATP binding"/>
    <property type="evidence" value="ECO:0007669"/>
    <property type="project" value="InterPro"/>
</dbReference>
<dbReference type="GO" id="GO:0016787">
    <property type="term" value="F:hydrolase activity"/>
    <property type="evidence" value="ECO:0007669"/>
    <property type="project" value="InterPro"/>
</dbReference>
<gene>
    <name evidence="2" type="ORF">DZ858_05155</name>
</gene>
<dbReference type="EMBL" id="QVID01000001">
    <property type="protein sequence ID" value="RFN60473.1"/>
    <property type="molecule type" value="Genomic_DNA"/>
</dbReference>
<dbReference type="AlphaFoldDB" id="A0A3E1QEA1"/>
<dbReference type="PANTHER" id="PTHR47396:SF1">
    <property type="entry name" value="ATP-DEPENDENT HELICASE IRC3-RELATED"/>
    <property type="match status" value="1"/>
</dbReference>
<dbReference type="PANTHER" id="PTHR47396">
    <property type="entry name" value="TYPE I RESTRICTION ENZYME ECOKI R PROTEIN"/>
    <property type="match status" value="1"/>
</dbReference>